<dbReference type="EMBL" id="AP025314">
    <property type="protein sequence ID" value="BDD08996.1"/>
    <property type="molecule type" value="Genomic_DNA"/>
</dbReference>
<sequence>MQKRSSTPIKQALPIALTWLLVIALECQAFPQAIIRKPAKTDTVKIAANSLLILGDSTIQITKDTTLLIRENTRYYVSTNYDSKARGFFSKLDEACKKSFVTRQLYDWLVSHPKLSDTSIPPLENDLEFREHEGKGIRSITIKRMPVFGANVDDTTKVSEGKWLKLVNGLHMNTVNKAIRKNLLFTEGDSVSALQLAETERIIRNRRFINDTKIYTHTSDSSDSVDLVVVTQDNFPYTGRVRFYSLNRLRTGITNKNIFGLGHSLSADLLFRFSEDNSTGVEASYFIPNIFASFIDTELIYQDTYRGQNKSIRLTKDFMTDETRFAGAIQVGLHTARAQDISRAYALEQTDDKTIFFSYTDQDYWISHQMPLPGKNLGHKRISLSARLYQTKFTDKPEESPIPESTHTPFQDRTLVLGGIGLSSRTFVNDRFIYGFGRNEDIPLGHKIHLIVGHEFADNYSRDYIGLNLLHSGYSSRFGYIQSRFNTGGFLNKSDIEDAVVNVGFSYMSNLFRRERLRIRQFVNLDYTLGINRKSEDFLSLEENHGFPGDNNRELIGDQRLTLSMETAKVTDFAPFGFRIAYFTFADAGWIAPNTKSVFKGDPYFGFGLGIRARNDHLVFKTLQFRIGYYPLLPKNGAAFDTPSAQRRIYEAADHNIRQPEIIPYR</sequence>
<gene>
    <name evidence="1" type="ORF">FUAX_14280</name>
</gene>
<name>A0AAU9D7Z0_9BACT</name>
<reference evidence="1 2" key="1">
    <citation type="submission" date="2021-12" db="EMBL/GenBank/DDBJ databases">
        <title>Genome sequencing of bacteria with rrn-lacking chromosome and rrn-plasmid.</title>
        <authorList>
            <person name="Anda M."/>
            <person name="Iwasaki W."/>
        </authorList>
    </citation>
    <scope>NUCLEOTIDE SEQUENCE [LARGE SCALE GENOMIC DNA]</scope>
    <source>
        <strain evidence="1 2">DSM 100852</strain>
    </source>
</reference>
<dbReference type="KEGG" id="fax:FUAX_14280"/>
<protein>
    <recommendedName>
        <fullName evidence="3">Bacterial surface antigen (D15) domain-containing protein</fullName>
    </recommendedName>
</protein>
<dbReference type="AlphaFoldDB" id="A0AAU9D7Z0"/>
<dbReference type="Gene3D" id="3.10.20.310">
    <property type="entry name" value="membrane protein fhac"/>
    <property type="match status" value="1"/>
</dbReference>
<dbReference type="RefSeq" id="WP_338394221.1">
    <property type="nucleotide sequence ID" value="NZ_AP025314.1"/>
</dbReference>
<accession>A0AAU9D7Z0</accession>
<evidence type="ECO:0000313" key="2">
    <source>
        <dbReference type="Proteomes" id="UP001348817"/>
    </source>
</evidence>
<evidence type="ECO:0008006" key="3">
    <source>
        <dbReference type="Google" id="ProtNLM"/>
    </source>
</evidence>
<dbReference type="Proteomes" id="UP001348817">
    <property type="component" value="Chromosome"/>
</dbReference>
<keyword evidence="2" id="KW-1185">Reference proteome</keyword>
<organism evidence="1 2">
    <name type="scientific">Fulvitalea axinellae</name>
    <dbReference type="NCBI Taxonomy" id="1182444"/>
    <lineage>
        <taxon>Bacteria</taxon>
        <taxon>Pseudomonadati</taxon>
        <taxon>Bacteroidota</taxon>
        <taxon>Cytophagia</taxon>
        <taxon>Cytophagales</taxon>
        <taxon>Persicobacteraceae</taxon>
        <taxon>Fulvitalea</taxon>
    </lineage>
</organism>
<evidence type="ECO:0000313" key="1">
    <source>
        <dbReference type="EMBL" id="BDD08996.1"/>
    </source>
</evidence>
<proteinExistence type="predicted"/>